<protein>
    <submittedName>
        <fullName evidence="1">Uncharacterized protein</fullName>
    </submittedName>
</protein>
<proteinExistence type="predicted"/>
<evidence type="ECO:0000313" key="1">
    <source>
        <dbReference type="EMBL" id="KPJ04020.1"/>
    </source>
</evidence>
<dbReference type="Proteomes" id="UP000053268">
    <property type="component" value="Unassembled WGS sequence"/>
</dbReference>
<name>A0A194QGD7_PAPXU</name>
<organism evidence="1 2">
    <name type="scientific">Papilio xuthus</name>
    <name type="common">Asian swallowtail butterfly</name>
    <dbReference type="NCBI Taxonomy" id="66420"/>
    <lineage>
        <taxon>Eukaryota</taxon>
        <taxon>Metazoa</taxon>
        <taxon>Ecdysozoa</taxon>
        <taxon>Arthropoda</taxon>
        <taxon>Hexapoda</taxon>
        <taxon>Insecta</taxon>
        <taxon>Pterygota</taxon>
        <taxon>Neoptera</taxon>
        <taxon>Endopterygota</taxon>
        <taxon>Lepidoptera</taxon>
        <taxon>Glossata</taxon>
        <taxon>Ditrysia</taxon>
        <taxon>Papilionoidea</taxon>
        <taxon>Papilionidae</taxon>
        <taxon>Papilioninae</taxon>
        <taxon>Papilio</taxon>
    </lineage>
</organism>
<keyword evidence="2" id="KW-1185">Reference proteome</keyword>
<accession>A0A194QGD7</accession>
<reference evidence="1 2" key="1">
    <citation type="journal article" date="2015" name="Nat. Commun.">
        <title>Outbred genome sequencing and CRISPR/Cas9 gene editing in butterflies.</title>
        <authorList>
            <person name="Li X."/>
            <person name="Fan D."/>
            <person name="Zhang W."/>
            <person name="Liu G."/>
            <person name="Zhang L."/>
            <person name="Zhao L."/>
            <person name="Fang X."/>
            <person name="Chen L."/>
            <person name="Dong Y."/>
            <person name="Chen Y."/>
            <person name="Ding Y."/>
            <person name="Zhao R."/>
            <person name="Feng M."/>
            <person name="Zhu Y."/>
            <person name="Feng Y."/>
            <person name="Jiang X."/>
            <person name="Zhu D."/>
            <person name="Xiang H."/>
            <person name="Feng X."/>
            <person name="Li S."/>
            <person name="Wang J."/>
            <person name="Zhang G."/>
            <person name="Kronforst M.R."/>
            <person name="Wang W."/>
        </authorList>
    </citation>
    <scope>NUCLEOTIDE SEQUENCE [LARGE SCALE GENOMIC DNA]</scope>
    <source>
        <strain evidence="1">Ya'a_city_454_Px</strain>
        <tissue evidence="1">Whole body</tissue>
    </source>
</reference>
<dbReference type="AlphaFoldDB" id="A0A194QGD7"/>
<evidence type="ECO:0000313" key="2">
    <source>
        <dbReference type="Proteomes" id="UP000053268"/>
    </source>
</evidence>
<gene>
    <name evidence="1" type="ORF">RR46_07779</name>
</gene>
<sequence length="35" mass="3604">MCVLRGPPLASAVSIGRKHCVAGVATAAQFESFQT</sequence>
<dbReference type="EMBL" id="KQ459053">
    <property type="protein sequence ID" value="KPJ04020.1"/>
    <property type="molecule type" value="Genomic_DNA"/>
</dbReference>